<evidence type="ECO:0000256" key="1">
    <source>
        <dbReference type="SAM" id="Phobius"/>
    </source>
</evidence>
<keyword evidence="1" id="KW-0812">Transmembrane</keyword>
<keyword evidence="3" id="KW-1185">Reference proteome</keyword>
<proteinExistence type="predicted"/>
<feature type="transmembrane region" description="Helical" evidence="1">
    <location>
        <begin position="134"/>
        <end position="152"/>
    </location>
</feature>
<evidence type="ECO:0000313" key="2">
    <source>
        <dbReference type="EMBL" id="WMW78339.1"/>
    </source>
</evidence>
<dbReference type="EMBL" id="CP133721">
    <property type="protein sequence ID" value="WMW78339.1"/>
    <property type="molecule type" value="Genomic_DNA"/>
</dbReference>
<gene>
    <name evidence="2" type="ORF">RF683_02535</name>
</gene>
<evidence type="ECO:0008006" key="4">
    <source>
        <dbReference type="Google" id="ProtNLM"/>
    </source>
</evidence>
<dbReference type="RefSeq" id="WP_309532648.1">
    <property type="nucleotide sequence ID" value="NZ_CP133721.1"/>
</dbReference>
<feature type="transmembrane region" description="Helical" evidence="1">
    <location>
        <begin position="109"/>
        <end position="128"/>
    </location>
</feature>
<evidence type="ECO:0000313" key="3">
    <source>
        <dbReference type="Proteomes" id="UP001180481"/>
    </source>
</evidence>
<organism evidence="2 3">
    <name type="scientific">Flavobacterium nakdongensis</name>
    <dbReference type="NCBI Taxonomy" id="3073563"/>
    <lineage>
        <taxon>Bacteria</taxon>
        <taxon>Pseudomonadati</taxon>
        <taxon>Bacteroidota</taxon>
        <taxon>Flavobacteriia</taxon>
        <taxon>Flavobacteriales</taxon>
        <taxon>Flavobacteriaceae</taxon>
        <taxon>Flavobacterium</taxon>
    </lineage>
</organism>
<protein>
    <recommendedName>
        <fullName evidence="4">DUF1700 domain-containing protein</fullName>
    </recommendedName>
</protein>
<name>A0ABY9RCE8_9FLAO</name>
<accession>A0ABY9RCE8</accession>
<sequence length="162" mass="18896">MTPKKDIETEINKYLKGNYSKKVAFELLKREGFTAEELQPFSKHFDTLHNNSDNSLSFFPGFLFLLLSSLLLLTLSLKSETLFTQLVLLFIFALSVVATYYYHKKNKLGVLFAGFQNVLFILIAVYLYTIEFIGLSKLLLVEFWLLFTLFSIKKYYTKIKQD</sequence>
<keyword evidence="1" id="KW-0472">Membrane</keyword>
<feature type="transmembrane region" description="Helical" evidence="1">
    <location>
        <begin position="58"/>
        <end position="77"/>
    </location>
</feature>
<feature type="transmembrane region" description="Helical" evidence="1">
    <location>
        <begin position="83"/>
        <end position="102"/>
    </location>
</feature>
<keyword evidence="1" id="KW-1133">Transmembrane helix</keyword>
<reference evidence="2" key="1">
    <citation type="submission" date="2023-09" db="EMBL/GenBank/DDBJ databases">
        <title>Flavobacterium sp. 20NA77.7 isolated from freshwater.</title>
        <authorList>
            <person name="Le V."/>
            <person name="Ko S.-R."/>
            <person name="Ahn C.-Y."/>
            <person name="Oh H.-M."/>
        </authorList>
    </citation>
    <scope>NUCLEOTIDE SEQUENCE</scope>
    <source>
        <strain evidence="2">20NA77.7</strain>
    </source>
</reference>
<dbReference type="Proteomes" id="UP001180481">
    <property type="component" value="Chromosome"/>
</dbReference>